<evidence type="ECO:0000256" key="1">
    <source>
        <dbReference type="RuleBase" id="RU362001"/>
    </source>
</evidence>
<name>A0A1G6PU48_9MICO</name>
<keyword evidence="3" id="KW-1185">Reference proteome</keyword>
<organism evidence="2 3">
    <name type="scientific">Sanguibacter gelidistatuariae</name>
    <dbReference type="NCBI Taxonomy" id="1814289"/>
    <lineage>
        <taxon>Bacteria</taxon>
        <taxon>Bacillati</taxon>
        <taxon>Actinomycetota</taxon>
        <taxon>Actinomycetes</taxon>
        <taxon>Micrococcales</taxon>
        <taxon>Sanguibacteraceae</taxon>
        <taxon>Sanguibacter</taxon>
    </lineage>
</organism>
<dbReference type="InterPro" id="IPR036689">
    <property type="entry name" value="ESAT-6-like_sf"/>
</dbReference>
<dbReference type="NCBIfam" id="TIGR03930">
    <property type="entry name" value="WXG100_ESAT6"/>
    <property type="match status" value="1"/>
</dbReference>
<evidence type="ECO:0000313" key="3">
    <source>
        <dbReference type="Proteomes" id="UP000199039"/>
    </source>
</evidence>
<accession>A0A1G6PU48</accession>
<dbReference type="Proteomes" id="UP000199039">
    <property type="component" value="Unassembled WGS sequence"/>
</dbReference>
<evidence type="ECO:0000313" key="2">
    <source>
        <dbReference type="EMBL" id="SDC83194.1"/>
    </source>
</evidence>
<dbReference type="SUPFAM" id="SSF140453">
    <property type="entry name" value="EsxAB dimer-like"/>
    <property type="match status" value="1"/>
</dbReference>
<sequence>MSKFGVDVTQVSSASGVVSTSVTTIRSEVTAMMRHLTDLQGSWTGAAAIAFSGVVAQWQVTQVQVENGLDAITAALGRTATTYDEAEASARTNFL</sequence>
<gene>
    <name evidence="2" type="ORF">SAMN05216410_2347</name>
</gene>
<reference evidence="2 3" key="1">
    <citation type="submission" date="2016-09" db="EMBL/GenBank/DDBJ databases">
        <authorList>
            <person name="Capua I."/>
            <person name="De Benedictis P."/>
            <person name="Joannis T."/>
            <person name="Lombin L.H."/>
            <person name="Cattoli G."/>
        </authorList>
    </citation>
    <scope>NUCLEOTIDE SEQUENCE [LARGE SCALE GENOMIC DNA]</scope>
    <source>
        <strain evidence="2 3">ISLP-3</strain>
    </source>
</reference>
<dbReference type="RefSeq" id="WP_093183414.1">
    <property type="nucleotide sequence ID" value="NZ_FMYH01000004.1"/>
</dbReference>
<dbReference type="InterPro" id="IPR010310">
    <property type="entry name" value="T7SS_ESAT-6-like"/>
</dbReference>
<protein>
    <recommendedName>
        <fullName evidence="1">ESAT-6-like protein</fullName>
    </recommendedName>
</protein>
<dbReference type="Gene3D" id="1.10.287.1060">
    <property type="entry name" value="ESAT-6-like"/>
    <property type="match status" value="1"/>
</dbReference>
<dbReference type="AlphaFoldDB" id="A0A1G6PU48"/>
<dbReference type="Pfam" id="PF06013">
    <property type="entry name" value="WXG100"/>
    <property type="match status" value="1"/>
</dbReference>
<dbReference type="STRING" id="1814289.SAMN05216410_2347"/>
<proteinExistence type="inferred from homology"/>
<dbReference type="EMBL" id="FMYH01000004">
    <property type="protein sequence ID" value="SDC83194.1"/>
    <property type="molecule type" value="Genomic_DNA"/>
</dbReference>
<dbReference type="OrthoDB" id="4231069at2"/>
<comment type="similarity">
    <text evidence="1">Belongs to the WXG100 family.</text>
</comment>